<feature type="chain" id="PRO_5012622429" evidence="1">
    <location>
        <begin position="17"/>
        <end position="266"/>
    </location>
</feature>
<gene>
    <name evidence="2" type="ORF">FisN_29Lh129</name>
</gene>
<evidence type="ECO:0000256" key="1">
    <source>
        <dbReference type="SAM" id="SignalP"/>
    </source>
</evidence>
<feature type="signal peptide" evidence="1">
    <location>
        <begin position="1"/>
        <end position="16"/>
    </location>
</feature>
<sequence>MNFLTLITALPVIVGALDESTSFLYDKAYRRHFRLLQRQQHHHVVRKLEVCDFFTALQLNCSIEEFCAILNDDEDVSTYECGGDLEGAGTFYYRVEDPLRCYESFQDENGTIVEDVPLEGAAYCSRMIGYFNFTGDLLTVSNVTEEVTAPDELQGVVRLVLPVAACTMDESDFFINQPYCIGKCPDVIEINGVQCEGDCVECDDGSRLPNCGNIDASLVGDCAAPEWEDDDFTEEFLVYFNKTNTGSSAVAQGALIGVLLSFVAFF</sequence>
<comment type="caution">
    <text evidence="2">The sequence shown here is derived from an EMBL/GenBank/DDBJ whole genome shotgun (WGS) entry which is preliminary data.</text>
</comment>
<protein>
    <submittedName>
        <fullName evidence="2">Uncharacterized protein</fullName>
    </submittedName>
</protein>
<keyword evidence="3" id="KW-1185">Reference proteome</keyword>
<organism evidence="2 3">
    <name type="scientific">Fistulifera solaris</name>
    <name type="common">Oleaginous diatom</name>
    <dbReference type="NCBI Taxonomy" id="1519565"/>
    <lineage>
        <taxon>Eukaryota</taxon>
        <taxon>Sar</taxon>
        <taxon>Stramenopiles</taxon>
        <taxon>Ochrophyta</taxon>
        <taxon>Bacillariophyta</taxon>
        <taxon>Bacillariophyceae</taxon>
        <taxon>Bacillariophycidae</taxon>
        <taxon>Naviculales</taxon>
        <taxon>Naviculaceae</taxon>
        <taxon>Fistulifera</taxon>
    </lineage>
</organism>
<name>A0A1Z5JM98_FISSO</name>
<evidence type="ECO:0000313" key="2">
    <source>
        <dbReference type="EMBL" id="GAX14908.1"/>
    </source>
</evidence>
<accession>A0A1Z5JM98</accession>
<evidence type="ECO:0000313" key="3">
    <source>
        <dbReference type="Proteomes" id="UP000198406"/>
    </source>
</evidence>
<dbReference type="AlphaFoldDB" id="A0A1Z5JM98"/>
<proteinExistence type="predicted"/>
<reference evidence="2 3" key="1">
    <citation type="journal article" date="2015" name="Plant Cell">
        <title>Oil accumulation by the oleaginous diatom Fistulifera solaris as revealed by the genome and transcriptome.</title>
        <authorList>
            <person name="Tanaka T."/>
            <person name="Maeda Y."/>
            <person name="Veluchamy A."/>
            <person name="Tanaka M."/>
            <person name="Abida H."/>
            <person name="Marechal E."/>
            <person name="Bowler C."/>
            <person name="Muto M."/>
            <person name="Sunaga Y."/>
            <person name="Tanaka M."/>
            <person name="Yoshino T."/>
            <person name="Taniguchi T."/>
            <person name="Fukuda Y."/>
            <person name="Nemoto M."/>
            <person name="Matsumoto M."/>
            <person name="Wong P.S."/>
            <person name="Aburatani S."/>
            <person name="Fujibuchi W."/>
        </authorList>
    </citation>
    <scope>NUCLEOTIDE SEQUENCE [LARGE SCALE GENOMIC DNA]</scope>
    <source>
        <strain evidence="2 3">JPCC DA0580</strain>
    </source>
</reference>
<dbReference type="EMBL" id="BDSP01000084">
    <property type="protein sequence ID" value="GAX14908.1"/>
    <property type="molecule type" value="Genomic_DNA"/>
</dbReference>
<dbReference type="Proteomes" id="UP000198406">
    <property type="component" value="Unassembled WGS sequence"/>
</dbReference>
<keyword evidence="1" id="KW-0732">Signal</keyword>
<dbReference type="InParanoid" id="A0A1Z5JM98"/>